<dbReference type="AlphaFoldDB" id="A0A917EC47"/>
<dbReference type="Pfam" id="PF13400">
    <property type="entry name" value="Tad"/>
    <property type="match status" value="1"/>
</dbReference>
<sequence length="492" mass="52886">MFTKYFQDRSGNFAIIGALALLPMVFGAGFMIDGTRWYASQAALQSAADLTSLALAASPEQDLGKLRLKAEKFLKTNLKNAKVGDITIDSFEGSAEFIKLKVSGTIPATLMAMAGYDRLKSSAYVEAKRAPVQYLEIALVLDNTYSMSATMPSGQTRMDVLKIASTNLVSTLLPNPDDAVEIALVPYAANVNVGVKNRTKPWISVADDYSKTTTTAGKCTNQPETKSCSKYESVACTKYNDGIPYASTCSTGVCLQYKTTPAQYTCTTDSTSTTNYKWNGCIGSRKGAGNNVNDLNPSIPYPGFLDTGTRQCMTEMTELTDDKALLLAGIKAMSFGGGSYIPQTYMPAGLIWGQNALSPVAPFEGAQSYDPQNKNPRKVLILMTDGDNTMKMNSDGSHANIVGNGATKTAKQTDAAAVAKTNADSQKICDYAKSNKIEIFSVAFMVNDPDAKTLLQNCAADRNHYYDASNSEQLIASFDGIARSISQVRIAE</sequence>
<name>A0A917EC47_9HYPH</name>
<dbReference type="Proteomes" id="UP000644699">
    <property type="component" value="Unassembled WGS sequence"/>
</dbReference>
<accession>A0A917EC47</accession>
<reference evidence="3" key="1">
    <citation type="journal article" date="2014" name="Int. J. Syst. Evol. Microbiol.">
        <title>Complete genome sequence of Corynebacterium casei LMG S-19264T (=DSM 44701T), isolated from a smear-ripened cheese.</title>
        <authorList>
            <consortium name="US DOE Joint Genome Institute (JGI-PGF)"/>
            <person name="Walter F."/>
            <person name="Albersmeier A."/>
            <person name="Kalinowski J."/>
            <person name="Ruckert C."/>
        </authorList>
    </citation>
    <scope>NUCLEOTIDE SEQUENCE</scope>
    <source>
        <strain evidence="3">CGMCC 1.15367</strain>
    </source>
</reference>
<evidence type="ECO:0000313" key="4">
    <source>
        <dbReference type="Proteomes" id="UP000644699"/>
    </source>
</evidence>
<feature type="transmembrane region" description="Helical" evidence="1">
    <location>
        <begin position="12"/>
        <end position="32"/>
    </location>
</feature>
<reference evidence="3" key="2">
    <citation type="submission" date="2020-09" db="EMBL/GenBank/DDBJ databases">
        <authorList>
            <person name="Sun Q."/>
            <person name="Zhou Y."/>
        </authorList>
    </citation>
    <scope>NUCLEOTIDE SEQUENCE</scope>
    <source>
        <strain evidence="3">CGMCC 1.15367</strain>
    </source>
</reference>
<keyword evidence="1" id="KW-0472">Membrane</keyword>
<comment type="caution">
    <text evidence="3">The sequence shown here is derived from an EMBL/GenBank/DDBJ whole genome shotgun (WGS) entry which is preliminary data.</text>
</comment>
<evidence type="ECO:0000259" key="2">
    <source>
        <dbReference type="Pfam" id="PF13400"/>
    </source>
</evidence>
<dbReference type="InterPro" id="IPR028087">
    <property type="entry name" value="Tad_N"/>
</dbReference>
<protein>
    <recommendedName>
        <fullName evidence="2">Putative Flp pilus-assembly TadG-like N-terminal domain-containing protein</fullName>
    </recommendedName>
</protein>
<keyword evidence="1" id="KW-0812">Transmembrane</keyword>
<dbReference type="InterPro" id="IPR036465">
    <property type="entry name" value="vWFA_dom_sf"/>
</dbReference>
<feature type="domain" description="Putative Flp pilus-assembly TadG-like N-terminal" evidence="2">
    <location>
        <begin position="11"/>
        <end position="54"/>
    </location>
</feature>
<dbReference type="SUPFAM" id="SSF53300">
    <property type="entry name" value="vWA-like"/>
    <property type="match status" value="1"/>
</dbReference>
<gene>
    <name evidence="3" type="ORF">GCM10011390_47820</name>
</gene>
<organism evidence="3 4">
    <name type="scientific">Aureimonas endophytica</name>
    <dbReference type="NCBI Taxonomy" id="2027858"/>
    <lineage>
        <taxon>Bacteria</taxon>
        <taxon>Pseudomonadati</taxon>
        <taxon>Pseudomonadota</taxon>
        <taxon>Alphaproteobacteria</taxon>
        <taxon>Hyphomicrobiales</taxon>
        <taxon>Aurantimonadaceae</taxon>
        <taxon>Aureimonas</taxon>
    </lineage>
</organism>
<keyword evidence="4" id="KW-1185">Reference proteome</keyword>
<evidence type="ECO:0000313" key="3">
    <source>
        <dbReference type="EMBL" id="GGE22844.1"/>
    </source>
</evidence>
<dbReference type="EMBL" id="BMIQ01000011">
    <property type="protein sequence ID" value="GGE22844.1"/>
    <property type="molecule type" value="Genomic_DNA"/>
</dbReference>
<proteinExistence type="predicted"/>
<dbReference type="RefSeq" id="WP_188913028.1">
    <property type="nucleotide sequence ID" value="NZ_BMIQ01000011.1"/>
</dbReference>
<evidence type="ECO:0000256" key="1">
    <source>
        <dbReference type="SAM" id="Phobius"/>
    </source>
</evidence>
<keyword evidence="1" id="KW-1133">Transmembrane helix</keyword>
<dbReference type="Gene3D" id="3.40.50.410">
    <property type="entry name" value="von Willebrand factor, type A domain"/>
    <property type="match status" value="1"/>
</dbReference>